<sequence length="201" mass="21359">MCVGLLSLSAGLPYDLREGSNDLAIYREAGEPVLRGELPYRDFFIEYPPGSLPAFEVHGTGGGLATSLSPLLTLGLLLITGLAMYGEYRRSGGLRAASFPQYGAALILAFMLGSKVLSPQYMIWLLPLVPLGAGGAAGAAVCAVFLTACLLTTQVFPTHYDDLLAFRYPGPELLLVRNLLLVALWVAMLALPAAAREKEAS</sequence>
<accession>A0A6J4PUQ5</accession>
<protein>
    <submittedName>
        <fullName evidence="2">Integral membrane protein</fullName>
    </submittedName>
</protein>
<proteinExistence type="predicted"/>
<name>A0A6J4PUQ5_9ACTN</name>
<keyword evidence="1" id="KW-0812">Transmembrane</keyword>
<gene>
    <name evidence="2" type="ORF">AVDCRST_MAG82-1764</name>
</gene>
<dbReference type="EMBL" id="CADCVA010000252">
    <property type="protein sequence ID" value="CAA9426023.1"/>
    <property type="molecule type" value="Genomic_DNA"/>
</dbReference>
<feature type="transmembrane region" description="Helical" evidence="1">
    <location>
        <begin position="64"/>
        <end position="85"/>
    </location>
</feature>
<organism evidence="2">
    <name type="scientific">uncultured Rubrobacteraceae bacterium</name>
    <dbReference type="NCBI Taxonomy" id="349277"/>
    <lineage>
        <taxon>Bacteria</taxon>
        <taxon>Bacillati</taxon>
        <taxon>Actinomycetota</taxon>
        <taxon>Rubrobacteria</taxon>
        <taxon>Rubrobacterales</taxon>
        <taxon>Rubrobacteraceae</taxon>
        <taxon>environmental samples</taxon>
    </lineage>
</organism>
<feature type="transmembrane region" description="Helical" evidence="1">
    <location>
        <begin position="174"/>
        <end position="195"/>
    </location>
</feature>
<evidence type="ECO:0000313" key="2">
    <source>
        <dbReference type="EMBL" id="CAA9426023.1"/>
    </source>
</evidence>
<evidence type="ECO:0000256" key="1">
    <source>
        <dbReference type="SAM" id="Phobius"/>
    </source>
</evidence>
<feature type="transmembrane region" description="Helical" evidence="1">
    <location>
        <begin position="123"/>
        <end position="153"/>
    </location>
</feature>
<keyword evidence="1" id="KW-1133">Transmembrane helix</keyword>
<reference evidence="2" key="1">
    <citation type="submission" date="2020-02" db="EMBL/GenBank/DDBJ databases">
        <authorList>
            <person name="Meier V. D."/>
        </authorList>
    </citation>
    <scope>NUCLEOTIDE SEQUENCE</scope>
    <source>
        <strain evidence="2">AVDCRST_MAG82</strain>
    </source>
</reference>
<dbReference type="AlphaFoldDB" id="A0A6J4PUQ5"/>
<keyword evidence="1" id="KW-0472">Membrane</keyword>
<feature type="transmembrane region" description="Helical" evidence="1">
    <location>
        <begin position="97"/>
        <end position="117"/>
    </location>
</feature>